<reference evidence="2" key="1">
    <citation type="submission" date="2022-04" db="EMBL/GenBank/DDBJ databases">
        <title>Flavobacterium pygoscelis sp. nov. isolated from Chinstrap chick (Pygoscelis antarcticus).</title>
        <authorList>
            <person name="Irgang R."/>
            <person name="Poblete-Morales M."/>
            <person name="Avendano-Herrera R."/>
        </authorList>
    </citation>
    <scope>NUCLEOTIDE SEQUENCE</scope>
    <source>
        <strain evidence="2">I-SCBP12n</strain>
    </source>
</reference>
<name>A0A9X1XVL0_9FLAO</name>
<feature type="transmembrane region" description="Helical" evidence="1">
    <location>
        <begin position="94"/>
        <end position="112"/>
    </location>
</feature>
<organism evidence="2 3">
    <name type="scientific">Flavobacterium pygoscelis</name>
    <dbReference type="NCBI Taxonomy" id="2893176"/>
    <lineage>
        <taxon>Bacteria</taxon>
        <taxon>Pseudomonadati</taxon>
        <taxon>Bacteroidota</taxon>
        <taxon>Flavobacteriia</taxon>
        <taxon>Flavobacteriales</taxon>
        <taxon>Flavobacteriaceae</taxon>
        <taxon>Flavobacterium</taxon>
    </lineage>
</organism>
<keyword evidence="3" id="KW-1185">Reference proteome</keyword>
<keyword evidence="1" id="KW-1133">Transmembrane helix</keyword>
<evidence type="ECO:0000256" key="1">
    <source>
        <dbReference type="SAM" id="Phobius"/>
    </source>
</evidence>
<dbReference type="EMBL" id="JALNUB010000006">
    <property type="protein sequence ID" value="MCK8142366.1"/>
    <property type="molecule type" value="Genomic_DNA"/>
</dbReference>
<dbReference type="RefSeq" id="WP_248428501.1">
    <property type="nucleotide sequence ID" value="NZ_JALNUB010000006.1"/>
</dbReference>
<comment type="caution">
    <text evidence="2">The sequence shown here is derived from an EMBL/GenBank/DDBJ whole genome shotgun (WGS) entry which is preliminary data.</text>
</comment>
<proteinExistence type="predicted"/>
<evidence type="ECO:0000313" key="2">
    <source>
        <dbReference type="EMBL" id="MCK8142366.1"/>
    </source>
</evidence>
<keyword evidence="1" id="KW-0812">Transmembrane</keyword>
<accession>A0A9X1XVL0</accession>
<sequence length="113" mass="13479">MCEKCFIREYPKFNSTKEFEVFLAEFDKKIAKSIIFINQGEYKADNHTIYLCNNCQTIWWLSDPDNHWCGYFMIDTNAKKLIDKDDRNGKIHKYGCLSIFIILITFTLFRLIS</sequence>
<gene>
    <name evidence="2" type="ORF">MW871_10735</name>
</gene>
<dbReference type="Proteomes" id="UP001139260">
    <property type="component" value="Unassembled WGS sequence"/>
</dbReference>
<evidence type="ECO:0000313" key="3">
    <source>
        <dbReference type="Proteomes" id="UP001139260"/>
    </source>
</evidence>
<dbReference type="AlphaFoldDB" id="A0A9X1XVL0"/>
<protein>
    <submittedName>
        <fullName evidence="2">Uncharacterized protein</fullName>
    </submittedName>
</protein>
<keyword evidence="1" id="KW-0472">Membrane</keyword>